<dbReference type="AlphaFoldDB" id="A0A7S1CVL5"/>
<dbReference type="InterPro" id="IPR050307">
    <property type="entry name" value="Sterol_Desaturase_Related"/>
</dbReference>
<dbReference type="GO" id="GO:0016020">
    <property type="term" value="C:membrane"/>
    <property type="evidence" value="ECO:0007669"/>
    <property type="project" value="UniProtKB-SubCell"/>
</dbReference>
<evidence type="ECO:0000313" key="6">
    <source>
        <dbReference type="EMBL" id="CAD8929846.1"/>
    </source>
</evidence>
<dbReference type="GO" id="GO:0016491">
    <property type="term" value="F:oxidoreductase activity"/>
    <property type="evidence" value="ECO:0007669"/>
    <property type="project" value="InterPro"/>
</dbReference>
<proteinExistence type="predicted"/>
<protein>
    <recommendedName>
        <fullName evidence="5">Fatty acid hydroxylase domain-containing protein</fullName>
    </recommendedName>
</protein>
<dbReference type="PANTHER" id="PTHR11863">
    <property type="entry name" value="STEROL DESATURASE"/>
    <property type="match status" value="1"/>
</dbReference>
<gene>
    <name evidence="6" type="ORF">CTEN0397_LOCUS866</name>
</gene>
<dbReference type="EMBL" id="HBFW01001334">
    <property type="protein sequence ID" value="CAD8929846.1"/>
    <property type="molecule type" value="Transcribed_RNA"/>
</dbReference>
<organism evidence="6">
    <name type="scientific">Cyclophora tenuis</name>
    <name type="common">Marine diatom</name>
    <dbReference type="NCBI Taxonomy" id="216820"/>
    <lineage>
        <taxon>Eukaryota</taxon>
        <taxon>Sar</taxon>
        <taxon>Stramenopiles</taxon>
        <taxon>Ochrophyta</taxon>
        <taxon>Bacillariophyta</taxon>
        <taxon>Fragilariophyceae</taxon>
        <taxon>Fragilariophycidae</taxon>
        <taxon>Cyclophorales</taxon>
        <taxon>Cyclophoraceae</taxon>
        <taxon>Cyclophora</taxon>
    </lineage>
</organism>
<comment type="subcellular location">
    <subcellularLocation>
        <location evidence="1">Membrane</location>
    </subcellularLocation>
</comment>
<evidence type="ECO:0000256" key="3">
    <source>
        <dbReference type="ARBA" id="ARBA00022989"/>
    </source>
</evidence>
<evidence type="ECO:0000256" key="4">
    <source>
        <dbReference type="ARBA" id="ARBA00023136"/>
    </source>
</evidence>
<evidence type="ECO:0000256" key="1">
    <source>
        <dbReference type="ARBA" id="ARBA00004370"/>
    </source>
</evidence>
<dbReference type="GO" id="GO:0005506">
    <property type="term" value="F:iron ion binding"/>
    <property type="evidence" value="ECO:0007669"/>
    <property type="project" value="InterPro"/>
</dbReference>
<evidence type="ECO:0000256" key="2">
    <source>
        <dbReference type="ARBA" id="ARBA00022692"/>
    </source>
</evidence>
<name>A0A7S1CVL5_CYCTE</name>
<keyword evidence="3" id="KW-1133">Transmembrane helix</keyword>
<feature type="domain" description="Fatty acid hydroxylase" evidence="5">
    <location>
        <begin position="89"/>
        <end position="223"/>
    </location>
</feature>
<reference evidence="6" key="1">
    <citation type="submission" date="2021-01" db="EMBL/GenBank/DDBJ databases">
        <authorList>
            <person name="Corre E."/>
            <person name="Pelletier E."/>
            <person name="Niang G."/>
            <person name="Scheremetjew M."/>
            <person name="Finn R."/>
            <person name="Kale V."/>
            <person name="Holt S."/>
            <person name="Cochrane G."/>
            <person name="Meng A."/>
            <person name="Brown T."/>
            <person name="Cohen L."/>
        </authorList>
    </citation>
    <scope>NUCLEOTIDE SEQUENCE</scope>
    <source>
        <strain evidence="6">ECT3854</strain>
    </source>
</reference>
<accession>A0A7S1CVL5</accession>
<evidence type="ECO:0000259" key="5">
    <source>
        <dbReference type="Pfam" id="PF04116"/>
    </source>
</evidence>
<keyword evidence="2" id="KW-0812">Transmembrane</keyword>
<keyword evidence="4" id="KW-0472">Membrane</keyword>
<dbReference type="InterPro" id="IPR006694">
    <property type="entry name" value="Fatty_acid_hydroxylase"/>
</dbReference>
<dbReference type="Pfam" id="PF04116">
    <property type="entry name" value="FA_hydroxylase"/>
    <property type="match status" value="1"/>
</dbReference>
<sequence>MAVAVGQAFVLLYFYLHKYGYLSLGKTPRSIQSKGARDYLFDEGLTTHLSQPEGFVLLALYLSLTWMLRLMPESYYSFEGGIQFRETFASLVIQDGLQYIMHRLEHVVSPEFYQRSHKPHHRFTNPRLFDAFNGSLADTICMILIPLYSTALLVRTCNVWSYMAFGSLYANWLTLIHSEYVFPWDGIFRRLGFGTPADHHVHHKFFKFNYGHLFMWFDQLGGTYRNPRDFAPRAFNENV</sequence>
<dbReference type="GO" id="GO:0008610">
    <property type="term" value="P:lipid biosynthetic process"/>
    <property type="evidence" value="ECO:0007669"/>
    <property type="project" value="InterPro"/>
</dbReference>